<evidence type="ECO:0000256" key="7">
    <source>
        <dbReference type="PROSITE-ProRule" id="PRU00042"/>
    </source>
</evidence>
<keyword evidence="3" id="KW-0677">Repeat</keyword>
<feature type="domain" description="C2H2-type" evidence="9">
    <location>
        <begin position="405"/>
        <end position="432"/>
    </location>
</feature>
<dbReference type="InterPro" id="IPR036236">
    <property type="entry name" value="Znf_C2H2_sf"/>
</dbReference>
<feature type="compositionally biased region" description="Polar residues" evidence="8">
    <location>
        <begin position="252"/>
        <end position="263"/>
    </location>
</feature>
<dbReference type="Pfam" id="PF00096">
    <property type="entry name" value="zf-C2H2"/>
    <property type="match status" value="2"/>
</dbReference>
<dbReference type="PANTHER" id="PTHR24394:SF47">
    <property type="entry name" value="ZINC FINGER AND BTB DOMAIN CONTAINING 20"/>
    <property type="match status" value="1"/>
</dbReference>
<dbReference type="InterPro" id="IPR009057">
    <property type="entry name" value="Homeodomain-like_sf"/>
</dbReference>
<dbReference type="SUPFAM" id="SSF57667">
    <property type="entry name" value="beta-beta-alpha zinc fingers"/>
    <property type="match status" value="3"/>
</dbReference>
<dbReference type="AlphaFoldDB" id="A0A8C4QWU3"/>
<protein>
    <recommendedName>
        <fullName evidence="9">C2H2-type domain-containing protein</fullName>
    </recommendedName>
</protein>
<evidence type="ECO:0000313" key="10">
    <source>
        <dbReference type="Ensembl" id="ENSEBUP00000021760.1"/>
    </source>
</evidence>
<dbReference type="GO" id="GO:0008270">
    <property type="term" value="F:zinc ion binding"/>
    <property type="evidence" value="ECO:0007669"/>
    <property type="project" value="UniProtKB-KW"/>
</dbReference>
<dbReference type="SUPFAM" id="SSF46689">
    <property type="entry name" value="Homeodomain-like"/>
    <property type="match status" value="1"/>
</dbReference>
<dbReference type="Gene3D" id="3.30.160.60">
    <property type="entry name" value="Classic Zinc Finger"/>
    <property type="match status" value="4"/>
</dbReference>
<dbReference type="PROSITE" id="PS50157">
    <property type="entry name" value="ZINC_FINGER_C2H2_2"/>
    <property type="match status" value="4"/>
</dbReference>
<comment type="subcellular location">
    <subcellularLocation>
        <location evidence="1">Nucleus</location>
    </subcellularLocation>
</comment>
<dbReference type="FunFam" id="3.30.160.60:FF:000065">
    <property type="entry name" value="B-cell CLL/lymphoma 6, member B"/>
    <property type="match status" value="1"/>
</dbReference>
<evidence type="ECO:0000256" key="3">
    <source>
        <dbReference type="ARBA" id="ARBA00022737"/>
    </source>
</evidence>
<reference evidence="10" key="2">
    <citation type="submission" date="2025-09" db="UniProtKB">
        <authorList>
            <consortium name="Ensembl"/>
        </authorList>
    </citation>
    <scope>IDENTIFICATION</scope>
</reference>
<feature type="region of interest" description="Disordered" evidence="8">
    <location>
        <begin position="1"/>
        <end position="27"/>
    </location>
</feature>
<dbReference type="GO" id="GO:0005634">
    <property type="term" value="C:nucleus"/>
    <property type="evidence" value="ECO:0007669"/>
    <property type="project" value="UniProtKB-SubCell"/>
</dbReference>
<proteinExistence type="predicted"/>
<feature type="domain" description="C2H2-type" evidence="9">
    <location>
        <begin position="349"/>
        <end position="376"/>
    </location>
</feature>
<keyword evidence="6" id="KW-0539">Nucleus</keyword>
<reference evidence="10" key="1">
    <citation type="submission" date="2025-08" db="UniProtKB">
        <authorList>
            <consortium name="Ensembl"/>
        </authorList>
    </citation>
    <scope>IDENTIFICATION</scope>
</reference>
<evidence type="ECO:0000313" key="11">
    <source>
        <dbReference type="Proteomes" id="UP000694388"/>
    </source>
</evidence>
<dbReference type="Pfam" id="PF25787">
    <property type="entry name" value="HTH_SB"/>
    <property type="match status" value="1"/>
</dbReference>
<evidence type="ECO:0000259" key="9">
    <source>
        <dbReference type="PROSITE" id="PS50157"/>
    </source>
</evidence>
<dbReference type="GeneTree" id="ENSGT00940000153805"/>
<feature type="domain" description="C2H2-type" evidence="9">
    <location>
        <begin position="433"/>
        <end position="460"/>
    </location>
</feature>
<accession>A0A8C4QWU3</accession>
<dbReference type="InterPro" id="IPR036388">
    <property type="entry name" value="WH-like_DNA-bd_sf"/>
</dbReference>
<feature type="region of interest" description="Disordered" evidence="8">
    <location>
        <begin position="70"/>
        <end position="94"/>
    </location>
</feature>
<feature type="region of interest" description="Disordered" evidence="8">
    <location>
        <begin position="249"/>
        <end position="274"/>
    </location>
</feature>
<evidence type="ECO:0000256" key="8">
    <source>
        <dbReference type="SAM" id="MobiDB-lite"/>
    </source>
</evidence>
<feature type="region of interest" description="Disordered" evidence="8">
    <location>
        <begin position="122"/>
        <end position="173"/>
    </location>
</feature>
<feature type="domain" description="C2H2-type" evidence="9">
    <location>
        <begin position="377"/>
        <end position="404"/>
    </location>
</feature>
<keyword evidence="11" id="KW-1185">Reference proteome</keyword>
<dbReference type="PROSITE" id="PS00028">
    <property type="entry name" value="ZINC_FINGER_C2H2_1"/>
    <property type="match status" value="4"/>
</dbReference>
<dbReference type="Proteomes" id="UP000694388">
    <property type="component" value="Unplaced"/>
</dbReference>
<evidence type="ECO:0000256" key="4">
    <source>
        <dbReference type="ARBA" id="ARBA00022771"/>
    </source>
</evidence>
<keyword evidence="2" id="KW-0479">Metal-binding</keyword>
<evidence type="ECO:0000256" key="1">
    <source>
        <dbReference type="ARBA" id="ARBA00004123"/>
    </source>
</evidence>
<keyword evidence="4 7" id="KW-0863">Zinc-finger</keyword>
<name>A0A8C4QWU3_EPTBU</name>
<evidence type="ECO:0000256" key="2">
    <source>
        <dbReference type="ARBA" id="ARBA00022723"/>
    </source>
</evidence>
<evidence type="ECO:0000256" key="6">
    <source>
        <dbReference type="ARBA" id="ARBA00023242"/>
    </source>
</evidence>
<evidence type="ECO:0000256" key="5">
    <source>
        <dbReference type="ARBA" id="ARBA00022833"/>
    </source>
</evidence>
<sequence length="553" mass="61278">MNRDPPSPANASPSDSKWSSVGWNKGGPGGAAGMCGFKILDVQNLPVGWDETDTGPESSIVVVKVESELPNGSPSEGAMDANEGIHLHDDSLPTSDNIQVKEELSEDSWNAEESSIVVVKVEPEPTNGSPSQSEMGRIEETELPDNSVPTSNTVRVKEEPNEEPGNANGGMGHVEETWLLDNSIPTSNTLRVKEDPSEESGNANGEIGQVEGMCLHDISPTSNTILVKEEPSPDSCSANESSIVVVKVEPEPTTNGSPSQGETDQVEGRCLHDKSLPTSNTIRVKEELSEDSCKTNDRRTPVIRMLSFAKNTVTFNENYSQQHENITDYKQKSIHRPNEMKIPTSEKIHTCTMCNQSFGCFSTFQVHLRIHPSENHFKCCVCFKLLSDISTYQDHMMTHTGETPYTCHVCNESFNKNSFYRTHMRTHPGEKPYKCLICNKSLKWKSMFQAHMRIHTGETKNPAIDGACQSRNSTMKSKELSIELRDRIVRRHRSGEGYKTISRVLKVPKSTVSSIIRKWKEYGTTQTLPRAGRPTKLSIEPIRAEPGQATASY</sequence>
<dbReference type="Ensembl" id="ENSEBUT00000022336.1">
    <property type="protein sequence ID" value="ENSEBUP00000021760.1"/>
    <property type="gene ID" value="ENSEBUG00000013392.1"/>
</dbReference>
<dbReference type="SMART" id="SM00355">
    <property type="entry name" value="ZnF_C2H2"/>
    <property type="match status" value="4"/>
</dbReference>
<dbReference type="InterPro" id="IPR013087">
    <property type="entry name" value="Znf_C2H2_type"/>
</dbReference>
<dbReference type="Gene3D" id="1.10.10.10">
    <property type="entry name" value="Winged helix-like DNA-binding domain superfamily/Winged helix DNA-binding domain"/>
    <property type="match status" value="1"/>
</dbReference>
<dbReference type="PANTHER" id="PTHR24394">
    <property type="entry name" value="ZINC FINGER PROTEIN"/>
    <property type="match status" value="1"/>
</dbReference>
<organism evidence="10 11">
    <name type="scientific">Eptatretus burgeri</name>
    <name type="common">Inshore hagfish</name>
    <dbReference type="NCBI Taxonomy" id="7764"/>
    <lineage>
        <taxon>Eukaryota</taxon>
        <taxon>Metazoa</taxon>
        <taxon>Chordata</taxon>
        <taxon>Craniata</taxon>
        <taxon>Vertebrata</taxon>
        <taxon>Cyclostomata</taxon>
        <taxon>Myxini</taxon>
        <taxon>Myxiniformes</taxon>
        <taxon>Myxinidae</taxon>
        <taxon>Eptatretinae</taxon>
        <taxon>Eptatretus</taxon>
    </lineage>
</organism>
<dbReference type="InterPro" id="IPR057667">
    <property type="entry name" value="HTH_SB"/>
</dbReference>
<dbReference type="FunFam" id="3.30.160.60:FF:002343">
    <property type="entry name" value="Zinc finger protein 33A"/>
    <property type="match status" value="1"/>
</dbReference>
<keyword evidence="5" id="KW-0862">Zinc</keyword>
<dbReference type="GO" id="GO:0000981">
    <property type="term" value="F:DNA-binding transcription factor activity, RNA polymerase II-specific"/>
    <property type="evidence" value="ECO:0007669"/>
    <property type="project" value="TreeGrafter"/>
</dbReference>